<protein>
    <submittedName>
        <fullName evidence="6">TauD/TfdA family dioxygenase</fullName>
    </submittedName>
</protein>
<keyword evidence="4" id="KW-0045">Antibiotic biosynthesis</keyword>
<keyword evidence="7" id="KW-1185">Reference proteome</keyword>
<keyword evidence="3" id="KW-0408">Iron</keyword>
<evidence type="ECO:0000313" key="7">
    <source>
        <dbReference type="Proteomes" id="UP001156441"/>
    </source>
</evidence>
<dbReference type="Pfam" id="PF02668">
    <property type="entry name" value="TauD"/>
    <property type="match status" value="1"/>
</dbReference>
<feature type="domain" description="TauD/TfdA-like" evidence="5">
    <location>
        <begin position="8"/>
        <end position="237"/>
    </location>
</feature>
<keyword evidence="6" id="KW-0223">Dioxygenase</keyword>
<reference evidence="6 7" key="1">
    <citation type="submission" date="2021-02" db="EMBL/GenBank/DDBJ databases">
        <title>Actinophytocola xerophila sp. nov., isolated from soil of cotton cropping field.</title>
        <authorList>
            <person name="Huang R."/>
            <person name="Chen X."/>
            <person name="Ge X."/>
            <person name="Liu W."/>
        </authorList>
    </citation>
    <scope>NUCLEOTIDE SEQUENCE [LARGE SCALE GENOMIC DNA]</scope>
    <source>
        <strain evidence="6 7">S1-96</strain>
    </source>
</reference>
<gene>
    <name evidence="6" type="ORF">JT362_14745</name>
</gene>
<dbReference type="GO" id="GO:0051213">
    <property type="term" value="F:dioxygenase activity"/>
    <property type="evidence" value="ECO:0007669"/>
    <property type="project" value="UniProtKB-KW"/>
</dbReference>
<dbReference type="PANTHER" id="PTHR10696:SF56">
    <property type="entry name" value="TAUD_TFDA-LIKE DOMAIN-CONTAINING PROTEIN"/>
    <property type="match status" value="1"/>
</dbReference>
<evidence type="ECO:0000256" key="2">
    <source>
        <dbReference type="ARBA" id="ARBA00023002"/>
    </source>
</evidence>
<dbReference type="PANTHER" id="PTHR10696">
    <property type="entry name" value="GAMMA-BUTYROBETAINE HYDROXYLASE-RELATED"/>
    <property type="match status" value="1"/>
</dbReference>
<keyword evidence="2" id="KW-0560">Oxidoreductase</keyword>
<comment type="caution">
    <text evidence="6">The sequence shown here is derived from an EMBL/GenBank/DDBJ whole genome shotgun (WGS) entry which is preliminary data.</text>
</comment>
<dbReference type="EMBL" id="JAFFZE010000012">
    <property type="protein sequence ID" value="MCT2584381.1"/>
    <property type="molecule type" value="Genomic_DNA"/>
</dbReference>
<evidence type="ECO:0000256" key="4">
    <source>
        <dbReference type="ARBA" id="ARBA00023194"/>
    </source>
</evidence>
<evidence type="ECO:0000256" key="1">
    <source>
        <dbReference type="ARBA" id="ARBA00001954"/>
    </source>
</evidence>
<organism evidence="6 7">
    <name type="scientific">Actinophytocola gossypii</name>
    <dbReference type="NCBI Taxonomy" id="2812003"/>
    <lineage>
        <taxon>Bacteria</taxon>
        <taxon>Bacillati</taxon>
        <taxon>Actinomycetota</taxon>
        <taxon>Actinomycetes</taxon>
        <taxon>Pseudonocardiales</taxon>
        <taxon>Pseudonocardiaceae</taxon>
    </lineage>
</organism>
<proteinExistence type="predicted"/>
<name>A0ABT2J9J3_9PSEU</name>
<evidence type="ECO:0000256" key="3">
    <source>
        <dbReference type="ARBA" id="ARBA00023004"/>
    </source>
</evidence>
<dbReference type="RefSeq" id="WP_260191784.1">
    <property type="nucleotide sequence ID" value="NZ_JAFFZE010000012.1"/>
</dbReference>
<evidence type="ECO:0000259" key="5">
    <source>
        <dbReference type="Pfam" id="PF02668"/>
    </source>
</evidence>
<comment type="cofactor">
    <cofactor evidence="1">
        <name>Fe(2+)</name>
        <dbReference type="ChEBI" id="CHEBI:29033"/>
    </cofactor>
</comment>
<dbReference type="InterPro" id="IPR042098">
    <property type="entry name" value="TauD-like_sf"/>
</dbReference>
<accession>A0ABT2J9J3</accession>
<sequence length="248" mass="26565">MTGVVPARVDAAADDAADKARHALAEDGAVVLTGLPVTADGLVLAAATVHGADLRELFPVRERASRDGGAVHLHADSFDQVVDVGGVPVRRRDPDEDAVLVQCVRGPASGGESFVADAYRFVEDADPELVAFLTGDDVDLYGAWTGLRGLPAIPRVARHVEYTRTGRRIVRRGEGAVPLHRDPAADRITAMLARFTEATLALEATLPRFALAEGDVLVLDNYRCWHGRDAHTGERVVRILTLRTAAAR</sequence>
<dbReference type="InterPro" id="IPR050411">
    <property type="entry name" value="AlphaKG_dependent_hydroxylases"/>
</dbReference>
<dbReference type="InterPro" id="IPR003819">
    <property type="entry name" value="TauD/TfdA-like"/>
</dbReference>
<dbReference type="SUPFAM" id="SSF51197">
    <property type="entry name" value="Clavaminate synthase-like"/>
    <property type="match status" value="1"/>
</dbReference>
<dbReference type="Proteomes" id="UP001156441">
    <property type="component" value="Unassembled WGS sequence"/>
</dbReference>
<evidence type="ECO:0000313" key="6">
    <source>
        <dbReference type="EMBL" id="MCT2584381.1"/>
    </source>
</evidence>
<dbReference type="Gene3D" id="3.60.130.10">
    <property type="entry name" value="Clavaminate synthase-like"/>
    <property type="match status" value="1"/>
</dbReference>